<dbReference type="CDD" id="cd07067">
    <property type="entry name" value="HP_PGM_like"/>
    <property type="match status" value="1"/>
</dbReference>
<dbReference type="SUPFAM" id="SSF53254">
    <property type="entry name" value="Phosphoglycerate mutase-like"/>
    <property type="match status" value="1"/>
</dbReference>
<dbReference type="Gene3D" id="3.40.50.1240">
    <property type="entry name" value="Phosphoglycerate mutase-like"/>
    <property type="match status" value="1"/>
</dbReference>
<feature type="chain" id="PRO_5040251497" evidence="1">
    <location>
        <begin position="20"/>
        <end position="161"/>
    </location>
</feature>
<evidence type="ECO:0000313" key="2">
    <source>
        <dbReference type="EMBL" id="MCE8539138.1"/>
    </source>
</evidence>
<dbReference type="EMBL" id="JAGQAF010000011">
    <property type="protein sequence ID" value="MCE8539138.1"/>
    <property type="molecule type" value="Genomic_DNA"/>
</dbReference>
<evidence type="ECO:0000313" key="3">
    <source>
        <dbReference type="Proteomes" id="UP000813672"/>
    </source>
</evidence>
<dbReference type="SMART" id="SM00855">
    <property type="entry name" value="PGAM"/>
    <property type="match status" value="1"/>
</dbReference>
<keyword evidence="1" id="KW-0732">Signal</keyword>
<dbReference type="Proteomes" id="UP000813672">
    <property type="component" value="Unassembled WGS sequence"/>
</dbReference>
<sequence>MRMFLVALLLALTGLPAAAQDAVYLIRHAEKELSGADPALTPEGRQRALAWAEMLRHAGLDAIITSDALRTRQTGGIIADALGLEASALPREDIAGLLDVLEFDHEADTVLIVGHAETIPRILAKLGLSEDMSIDQSAFANLFVVLRPASDDPVHLHLQMP</sequence>
<evidence type="ECO:0000256" key="1">
    <source>
        <dbReference type="SAM" id="SignalP"/>
    </source>
</evidence>
<organism evidence="2 3">
    <name type="scientific">Ruegeria pomeroyi</name>
    <dbReference type="NCBI Taxonomy" id="89184"/>
    <lineage>
        <taxon>Bacteria</taxon>
        <taxon>Pseudomonadati</taxon>
        <taxon>Pseudomonadota</taxon>
        <taxon>Alphaproteobacteria</taxon>
        <taxon>Rhodobacterales</taxon>
        <taxon>Roseobacteraceae</taxon>
        <taxon>Ruegeria</taxon>
    </lineage>
</organism>
<dbReference type="AlphaFoldDB" id="A0A9Q3WP99"/>
<reference evidence="2" key="1">
    <citation type="journal article" date="2021" name="Environ. Microbiol.">
        <title>Cryptic niche differentiation of novel sediment ecotypes of Rugeria pomeroyi correlates with nitrate respiration.</title>
        <authorList>
            <person name="Lin X."/>
            <person name="McNichol J."/>
            <person name="Chu X."/>
            <person name="Qian Y."/>
            <person name="Luo H."/>
        </authorList>
    </citation>
    <scope>NUCLEOTIDE SEQUENCE</scope>
    <source>
        <strain evidence="2">SZCCDBB064</strain>
    </source>
</reference>
<protein>
    <submittedName>
        <fullName evidence="2">Histidine phosphatase family protein</fullName>
    </submittedName>
</protein>
<gene>
    <name evidence="2" type="ORF">KBY27_16905</name>
</gene>
<dbReference type="InterPro" id="IPR029033">
    <property type="entry name" value="His_PPase_superfam"/>
</dbReference>
<comment type="caution">
    <text evidence="2">The sequence shown here is derived from an EMBL/GenBank/DDBJ whole genome shotgun (WGS) entry which is preliminary data.</text>
</comment>
<dbReference type="InterPro" id="IPR013078">
    <property type="entry name" value="His_Pase_superF_clade-1"/>
</dbReference>
<proteinExistence type="predicted"/>
<name>A0A9Q3WP99_9RHOB</name>
<feature type="signal peptide" evidence="1">
    <location>
        <begin position="1"/>
        <end position="19"/>
    </location>
</feature>
<accession>A0A9Q3WP99</accession>
<dbReference type="Pfam" id="PF00300">
    <property type="entry name" value="His_Phos_1"/>
    <property type="match status" value="1"/>
</dbReference>